<feature type="non-terminal residue" evidence="1">
    <location>
        <position position="1"/>
    </location>
</feature>
<keyword evidence="2" id="KW-1185">Reference proteome</keyword>
<comment type="caution">
    <text evidence="1">The sequence shown here is derived from an EMBL/GenBank/DDBJ whole genome shotgun (WGS) entry which is preliminary data.</text>
</comment>
<proteinExistence type="predicted"/>
<evidence type="ECO:0000313" key="2">
    <source>
        <dbReference type="Proteomes" id="UP000824890"/>
    </source>
</evidence>
<organism evidence="1 2">
    <name type="scientific">Brassica napus</name>
    <name type="common">Rape</name>
    <dbReference type="NCBI Taxonomy" id="3708"/>
    <lineage>
        <taxon>Eukaryota</taxon>
        <taxon>Viridiplantae</taxon>
        <taxon>Streptophyta</taxon>
        <taxon>Embryophyta</taxon>
        <taxon>Tracheophyta</taxon>
        <taxon>Spermatophyta</taxon>
        <taxon>Magnoliopsida</taxon>
        <taxon>eudicotyledons</taxon>
        <taxon>Gunneridae</taxon>
        <taxon>Pentapetalae</taxon>
        <taxon>rosids</taxon>
        <taxon>malvids</taxon>
        <taxon>Brassicales</taxon>
        <taxon>Brassicaceae</taxon>
        <taxon>Brassiceae</taxon>
        <taxon>Brassica</taxon>
    </lineage>
</organism>
<gene>
    <name evidence="1" type="ORF">HID58_094895</name>
</gene>
<evidence type="ECO:0000313" key="1">
    <source>
        <dbReference type="EMBL" id="KAH0851235.1"/>
    </source>
</evidence>
<accession>A0ABQ7X857</accession>
<dbReference type="EMBL" id="JAGKQM010001809">
    <property type="protein sequence ID" value="KAH0851235.1"/>
    <property type="molecule type" value="Genomic_DNA"/>
</dbReference>
<dbReference type="Proteomes" id="UP000824890">
    <property type="component" value="Unassembled WGS sequence"/>
</dbReference>
<reference evidence="1 2" key="1">
    <citation type="submission" date="2021-05" db="EMBL/GenBank/DDBJ databases">
        <title>Genome Assembly of Synthetic Allotetraploid Brassica napus Reveals Homoeologous Exchanges between Subgenomes.</title>
        <authorList>
            <person name="Davis J.T."/>
        </authorList>
    </citation>
    <scope>NUCLEOTIDE SEQUENCE [LARGE SCALE GENOMIC DNA]</scope>
    <source>
        <strain evidence="2">cv. Da-Ae</strain>
        <tissue evidence="1">Seedling</tissue>
    </source>
</reference>
<sequence length="78" mass="8972">LCSSRALLASIRKSYIKLSNETAYTEITDPVNPLPMELFRHKLNDATHDKERVMETIRIQWSVKTSCVNTSSLKKLHL</sequence>
<name>A0ABQ7X857_BRANA</name>
<protein>
    <submittedName>
        <fullName evidence="1">Uncharacterized protein</fullName>
    </submittedName>
</protein>